<dbReference type="STRING" id="71657.SAMN02982996_01142"/>
<protein>
    <submittedName>
        <fullName evidence="1">Uncharacterized protein</fullName>
    </submittedName>
</protein>
<evidence type="ECO:0000313" key="1">
    <source>
        <dbReference type="EMBL" id="SEA21518.1"/>
    </source>
</evidence>
<dbReference type="RefSeq" id="WP_026741533.1">
    <property type="nucleotide sequence ID" value="NZ_FNQS01000003.1"/>
</dbReference>
<organism evidence="1 2">
    <name type="scientific">Lonsdalea quercina</name>
    <dbReference type="NCBI Taxonomy" id="71657"/>
    <lineage>
        <taxon>Bacteria</taxon>
        <taxon>Pseudomonadati</taxon>
        <taxon>Pseudomonadota</taxon>
        <taxon>Gammaproteobacteria</taxon>
        <taxon>Enterobacterales</taxon>
        <taxon>Pectobacteriaceae</taxon>
        <taxon>Lonsdalea</taxon>
    </lineage>
</organism>
<reference evidence="1 2" key="1">
    <citation type="submission" date="2016-10" db="EMBL/GenBank/DDBJ databases">
        <authorList>
            <person name="de Groot N.N."/>
        </authorList>
    </citation>
    <scope>NUCLEOTIDE SEQUENCE [LARGE SCALE GENOMIC DNA]</scope>
    <source>
        <strain evidence="1 2">ATCC 29281</strain>
    </source>
</reference>
<gene>
    <name evidence="1" type="ORF">SAMN02982996_01142</name>
</gene>
<evidence type="ECO:0000313" key="2">
    <source>
        <dbReference type="Proteomes" id="UP000187280"/>
    </source>
</evidence>
<keyword evidence="2" id="KW-1185">Reference proteome</keyword>
<accession>A0A1H3ZDB9</accession>
<dbReference type="AlphaFoldDB" id="A0A1H3ZDB9"/>
<proteinExistence type="predicted"/>
<dbReference type="GeneID" id="97764048"/>
<dbReference type="EMBL" id="FNQS01000003">
    <property type="protein sequence ID" value="SEA21518.1"/>
    <property type="molecule type" value="Genomic_DNA"/>
</dbReference>
<sequence length="304" mass="35152">MIMKNRMFNIKRDEFNWITIPEAIVLATKIGKSPLTEADIYRSALCGNINLSIYFQSSVILRRIKTKNAKIKFKPIRKHLINQLCILEKNCLINNRNLIVSTEGKYIHISQRVIDTALIGYEYVLVQHLLARSLSIPLPVIGENHINYGFTVNIDDDHFQIFEKVRYRERIKQQIARLPKNITSDITKKTPYLKTNQYSHREYFPIHDLPKDACFVIKHTELKKLINMPAKYDTSPPSSTRISTPLSRLFWLACKNNESISPLISQPYKLLSIFEQWASNEGITDRFSGDTLKTALERGSPTSI</sequence>
<name>A0A1H3ZDB9_9GAMM</name>
<dbReference type="Proteomes" id="UP000187280">
    <property type="component" value="Unassembled WGS sequence"/>
</dbReference>